<comment type="caution">
    <text evidence="2">The sequence shown here is derived from an EMBL/GenBank/DDBJ whole genome shotgun (WGS) entry which is preliminary data.</text>
</comment>
<dbReference type="Proteomes" id="UP001352852">
    <property type="component" value="Unassembled WGS sequence"/>
</dbReference>
<accession>A0ABU7F3T8</accession>
<sequence>MILVEPMKTSKIPDTTLNSTAFSDSGFWKFMDPGDDQRFLSSSSFQRFPDGDITFASVQLISDDIKKEAESPHPRSLSCQLPVSQSDEGGSSETRLDTRRSEGSPLAAVRVQFEYLNVLH</sequence>
<evidence type="ECO:0000313" key="2">
    <source>
        <dbReference type="EMBL" id="MED6293731.1"/>
    </source>
</evidence>
<name>A0ABU7F3T8_9TELE</name>
<evidence type="ECO:0000313" key="3">
    <source>
        <dbReference type="Proteomes" id="UP001352852"/>
    </source>
</evidence>
<organism evidence="2 3">
    <name type="scientific">Characodon lateralis</name>
    <dbReference type="NCBI Taxonomy" id="208331"/>
    <lineage>
        <taxon>Eukaryota</taxon>
        <taxon>Metazoa</taxon>
        <taxon>Chordata</taxon>
        <taxon>Craniata</taxon>
        <taxon>Vertebrata</taxon>
        <taxon>Euteleostomi</taxon>
        <taxon>Actinopterygii</taxon>
        <taxon>Neopterygii</taxon>
        <taxon>Teleostei</taxon>
        <taxon>Neoteleostei</taxon>
        <taxon>Acanthomorphata</taxon>
        <taxon>Ovalentaria</taxon>
        <taxon>Atherinomorphae</taxon>
        <taxon>Cyprinodontiformes</taxon>
        <taxon>Goodeidae</taxon>
        <taxon>Characodon</taxon>
    </lineage>
</organism>
<dbReference type="EMBL" id="JAHUTJ010074764">
    <property type="protein sequence ID" value="MED6293731.1"/>
    <property type="molecule type" value="Genomic_DNA"/>
</dbReference>
<feature type="region of interest" description="Disordered" evidence="1">
    <location>
        <begin position="67"/>
        <end position="103"/>
    </location>
</feature>
<reference evidence="2 3" key="1">
    <citation type="submission" date="2021-06" db="EMBL/GenBank/DDBJ databases">
        <authorList>
            <person name="Palmer J.M."/>
        </authorList>
    </citation>
    <scope>NUCLEOTIDE SEQUENCE [LARGE SCALE GENOMIC DNA]</scope>
    <source>
        <strain evidence="2 3">CL_MEX2019</strain>
        <tissue evidence="2">Muscle</tissue>
    </source>
</reference>
<protein>
    <submittedName>
        <fullName evidence="2">Uncharacterized protein</fullName>
    </submittedName>
</protein>
<gene>
    <name evidence="2" type="ORF">CHARACLAT_013629</name>
</gene>
<evidence type="ECO:0000256" key="1">
    <source>
        <dbReference type="SAM" id="MobiDB-lite"/>
    </source>
</evidence>
<feature type="compositionally biased region" description="Polar residues" evidence="1">
    <location>
        <begin position="77"/>
        <end position="93"/>
    </location>
</feature>
<proteinExistence type="predicted"/>
<keyword evidence="3" id="KW-1185">Reference proteome</keyword>